<sequence>MRRRRVEAPTGEDEAEGGYSVRHGQAVWRICRECFVYASDAADCRSVVFPNSFSTYTVPIYAPLGAIHFARGRRRRRLHLADIHPHHPPPPLPLPPPPPPPHDQRRRHIPAPPTHRVRKHAVAAHLGRARGMGPWAGARLEGGEGFGWLRGRRCTHADRGRGGGGGGEEGESCAGDFEERIHFIYFDFDPYFDLDRLDFHFDLDL</sequence>
<evidence type="ECO:0000256" key="1">
    <source>
        <dbReference type="SAM" id="MobiDB-lite"/>
    </source>
</evidence>
<dbReference type="EMBL" id="JAWWNJ010000233">
    <property type="protein sequence ID" value="KAK6969123.1"/>
    <property type="molecule type" value="Genomic_DNA"/>
</dbReference>
<name>A0AAV9Z2P5_9AGAR</name>
<organism evidence="2 3">
    <name type="scientific">Favolaschia claudopus</name>
    <dbReference type="NCBI Taxonomy" id="2862362"/>
    <lineage>
        <taxon>Eukaryota</taxon>
        <taxon>Fungi</taxon>
        <taxon>Dikarya</taxon>
        <taxon>Basidiomycota</taxon>
        <taxon>Agaricomycotina</taxon>
        <taxon>Agaricomycetes</taxon>
        <taxon>Agaricomycetidae</taxon>
        <taxon>Agaricales</taxon>
        <taxon>Marasmiineae</taxon>
        <taxon>Mycenaceae</taxon>
        <taxon>Favolaschia</taxon>
    </lineage>
</organism>
<proteinExistence type="predicted"/>
<feature type="non-terminal residue" evidence="2">
    <location>
        <position position="205"/>
    </location>
</feature>
<reference evidence="2 3" key="1">
    <citation type="journal article" date="2024" name="J Genomics">
        <title>Draft genome sequencing and assembly of Favolaschia claudopus CIRM-BRFM 2984 isolated from oak limbs.</title>
        <authorList>
            <person name="Navarro D."/>
            <person name="Drula E."/>
            <person name="Chaduli D."/>
            <person name="Cazenave R."/>
            <person name="Ahrendt S."/>
            <person name="Wang J."/>
            <person name="Lipzen A."/>
            <person name="Daum C."/>
            <person name="Barry K."/>
            <person name="Grigoriev I.V."/>
            <person name="Favel A."/>
            <person name="Rosso M.N."/>
            <person name="Martin F."/>
        </authorList>
    </citation>
    <scope>NUCLEOTIDE SEQUENCE [LARGE SCALE GENOMIC DNA]</scope>
    <source>
        <strain evidence="2 3">CIRM-BRFM 2984</strain>
    </source>
</reference>
<feature type="compositionally biased region" description="Pro residues" evidence="1">
    <location>
        <begin position="88"/>
        <end position="101"/>
    </location>
</feature>
<evidence type="ECO:0000313" key="2">
    <source>
        <dbReference type="EMBL" id="KAK6969123.1"/>
    </source>
</evidence>
<accession>A0AAV9Z2P5</accession>
<evidence type="ECO:0000313" key="3">
    <source>
        <dbReference type="Proteomes" id="UP001362999"/>
    </source>
</evidence>
<dbReference type="Proteomes" id="UP001362999">
    <property type="component" value="Unassembled WGS sequence"/>
</dbReference>
<dbReference type="AlphaFoldDB" id="A0AAV9Z2P5"/>
<feature type="region of interest" description="Disordered" evidence="1">
    <location>
        <begin position="82"/>
        <end position="112"/>
    </location>
</feature>
<protein>
    <submittedName>
        <fullName evidence="2">Uncharacterized protein</fullName>
    </submittedName>
</protein>
<gene>
    <name evidence="2" type="ORF">R3P38DRAFT_3505224</name>
</gene>
<keyword evidence="3" id="KW-1185">Reference proteome</keyword>
<comment type="caution">
    <text evidence="2">The sequence shown here is derived from an EMBL/GenBank/DDBJ whole genome shotgun (WGS) entry which is preliminary data.</text>
</comment>